<organism evidence="2 3">
    <name type="scientific">Symplocastrum torsivum CPER-KK1</name>
    <dbReference type="NCBI Taxonomy" id="450513"/>
    <lineage>
        <taxon>Bacteria</taxon>
        <taxon>Bacillati</taxon>
        <taxon>Cyanobacteriota</taxon>
        <taxon>Cyanophyceae</taxon>
        <taxon>Oscillatoriophycideae</taxon>
        <taxon>Oscillatoriales</taxon>
        <taxon>Microcoleaceae</taxon>
        <taxon>Symplocastrum</taxon>
    </lineage>
</organism>
<gene>
    <name evidence="2" type="ORF">KME25_24705</name>
</gene>
<dbReference type="Gene3D" id="1.10.10.10">
    <property type="entry name" value="Winged helix-like DNA-binding domain superfamily/Winged helix DNA-binding domain"/>
    <property type="match status" value="1"/>
</dbReference>
<proteinExistence type="predicted"/>
<reference evidence="2" key="2">
    <citation type="journal article" date="2022" name="Microbiol. Resour. Announc.">
        <title>Metagenome Sequencing to Explore Phylogenomics of Terrestrial Cyanobacteria.</title>
        <authorList>
            <person name="Ward R.D."/>
            <person name="Stajich J.E."/>
            <person name="Johansen J.R."/>
            <person name="Huntemann M."/>
            <person name="Clum A."/>
            <person name="Foster B."/>
            <person name="Foster B."/>
            <person name="Roux S."/>
            <person name="Palaniappan K."/>
            <person name="Varghese N."/>
            <person name="Mukherjee S."/>
            <person name="Reddy T.B.K."/>
            <person name="Daum C."/>
            <person name="Copeland A."/>
            <person name="Chen I.A."/>
            <person name="Ivanova N.N."/>
            <person name="Kyrpides N.C."/>
            <person name="Shapiro N."/>
            <person name="Eloe-Fadrosh E.A."/>
            <person name="Pietrasiak N."/>
        </authorList>
    </citation>
    <scope>NUCLEOTIDE SEQUENCE</scope>
    <source>
        <strain evidence="2">CPER-KK1</strain>
    </source>
</reference>
<dbReference type="SUPFAM" id="SSF46689">
    <property type="entry name" value="Homeodomain-like"/>
    <property type="match status" value="1"/>
</dbReference>
<sequence>MTLAPDEQAAIIRTERGLTIAGTRITLYDVMDYVTEQYPPKFIRGLFDLTEEQINAALAYIGANRADVEAEYQMVLKEAEELQQYYEQKNRDLIARIAVKPPKPGTEAAWKKLQAARAKRESKA</sequence>
<accession>A0A951PRP6</accession>
<dbReference type="AlphaFoldDB" id="A0A951PRP6"/>
<dbReference type="EMBL" id="JAHHIF010000044">
    <property type="protein sequence ID" value="MBW4547614.1"/>
    <property type="molecule type" value="Genomic_DNA"/>
</dbReference>
<dbReference type="InterPro" id="IPR007367">
    <property type="entry name" value="DUF433"/>
</dbReference>
<protein>
    <submittedName>
        <fullName evidence="2">DUF433 domain-containing protein</fullName>
    </submittedName>
</protein>
<feature type="coiled-coil region" evidence="1">
    <location>
        <begin position="65"/>
        <end position="96"/>
    </location>
</feature>
<dbReference type="InterPro" id="IPR036388">
    <property type="entry name" value="WH-like_DNA-bd_sf"/>
</dbReference>
<dbReference type="InterPro" id="IPR009057">
    <property type="entry name" value="Homeodomain-like_sf"/>
</dbReference>
<dbReference type="Proteomes" id="UP000753908">
    <property type="component" value="Unassembled WGS sequence"/>
</dbReference>
<reference evidence="2" key="1">
    <citation type="submission" date="2021-05" db="EMBL/GenBank/DDBJ databases">
        <authorList>
            <person name="Pietrasiak N."/>
            <person name="Ward R."/>
            <person name="Stajich J.E."/>
            <person name="Kurbessoian T."/>
        </authorList>
    </citation>
    <scope>NUCLEOTIDE SEQUENCE</scope>
    <source>
        <strain evidence="2">CPER-KK1</strain>
    </source>
</reference>
<evidence type="ECO:0000313" key="2">
    <source>
        <dbReference type="EMBL" id="MBW4547614.1"/>
    </source>
</evidence>
<evidence type="ECO:0000256" key="1">
    <source>
        <dbReference type="SAM" id="Coils"/>
    </source>
</evidence>
<comment type="caution">
    <text evidence="2">The sequence shown here is derived from an EMBL/GenBank/DDBJ whole genome shotgun (WGS) entry which is preliminary data.</text>
</comment>
<evidence type="ECO:0000313" key="3">
    <source>
        <dbReference type="Proteomes" id="UP000753908"/>
    </source>
</evidence>
<keyword evidence="1" id="KW-0175">Coiled coil</keyword>
<name>A0A951PRP6_9CYAN</name>
<dbReference type="Pfam" id="PF04255">
    <property type="entry name" value="DUF433"/>
    <property type="match status" value="1"/>
</dbReference>